<evidence type="ECO:0000313" key="3">
    <source>
        <dbReference type="Proteomes" id="UP000070188"/>
    </source>
</evidence>
<organism evidence="2 3">
    <name type="scientific">Carbonactinospora thermoautotrophica</name>
    <dbReference type="NCBI Taxonomy" id="1469144"/>
    <lineage>
        <taxon>Bacteria</taxon>
        <taxon>Bacillati</taxon>
        <taxon>Actinomycetota</taxon>
        <taxon>Actinomycetes</taxon>
        <taxon>Kitasatosporales</taxon>
        <taxon>Carbonactinosporaceae</taxon>
        <taxon>Carbonactinospora</taxon>
    </lineage>
</organism>
<sequence>MMDGWNACRLPASLTEPGSAATGTVMRPDTARRTPPRRDSISVLPVENPAPLLPAVRVRLSRPPGGTFPASE</sequence>
<dbReference type="Proteomes" id="UP000070188">
    <property type="component" value="Unassembled WGS sequence"/>
</dbReference>
<evidence type="ECO:0000256" key="1">
    <source>
        <dbReference type="SAM" id="MobiDB-lite"/>
    </source>
</evidence>
<dbReference type="STRING" id="1469144.LI90_2521"/>
<feature type="region of interest" description="Disordered" evidence="1">
    <location>
        <begin position="1"/>
        <end position="44"/>
    </location>
</feature>
<comment type="caution">
    <text evidence="2">The sequence shown here is derived from an EMBL/GenBank/DDBJ whole genome shotgun (WGS) entry which is preliminary data.</text>
</comment>
<keyword evidence="3" id="KW-1185">Reference proteome</keyword>
<reference evidence="3" key="1">
    <citation type="submission" date="2015-04" db="EMBL/GenBank/DDBJ databases">
        <title>Physiological reanalysis, assessment of diazotrophy, and genome sequences of multiple isolates of Streptomyces thermoautotrophicus.</title>
        <authorList>
            <person name="MacKellar D.C."/>
            <person name="Lieber L."/>
            <person name="Norman J."/>
            <person name="Bolger A."/>
            <person name="Tobin C."/>
            <person name="Murray J.W."/>
            <person name="Chang R."/>
            <person name="Ford T."/>
            <person name="Nguyen P.Q."/>
            <person name="Woodward J."/>
            <person name="Permingeat H."/>
            <person name="Joshi N.S."/>
            <person name="Silver P.A."/>
            <person name="Usadel B."/>
            <person name="Rutherford A.W."/>
            <person name="Friesen M."/>
            <person name="Prell J."/>
        </authorList>
    </citation>
    <scope>NUCLEOTIDE SEQUENCE [LARGE SCALE GENOMIC DNA]</scope>
    <source>
        <strain evidence="3">H1</strain>
    </source>
</reference>
<evidence type="ECO:0000313" key="2">
    <source>
        <dbReference type="EMBL" id="KWX01489.1"/>
    </source>
</evidence>
<name>A0A132MUH7_9ACTN</name>
<dbReference type="EMBL" id="LAXD01000001">
    <property type="protein sequence ID" value="KWX01489.1"/>
    <property type="molecule type" value="Genomic_DNA"/>
</dbReference>
<dbReference type="PATRIC" id="fig|1469144.10.peg.2729"/>
<gene>
    <name evidence="2" type="ORF">LI90_2521</name>
</gene>
<proteinExistence type="predicted"/>
<protein>
    <submittedName>
        <fullName evidence="2">Uncharacterized protein</fullName>
    </submittedName>
</protein>
<feature type="compositionally biased region" description="Basic and acidic residues" evidence="1">
    <location>
        <begin position="29"/>
        <end position="40"/>
    </location>
</feature>
<dbReference type="AlphaFoldDB" id="A0A132MUH7"/>
<accession>A0A132MUH7</accession>